<evidence type="ECO:0000259" key="1">
    <source>
        <dbReference type="Pfam" id="PF00934"/>
    </source>
</evidence>
<evidence type="ECO:0000313" key="3">
    <source>
        <dbReference type="Proteomes" id="UP001564760"/>
    </source>
</evidence>
<organism evidence="2 3">
    <name type="scientific">Mycobacterium servetii</name>
    <dbReference type="NCBI Taxonomy" id="3237418"/>
    <lineage>
        <taxon>Bacteria</taxon>
        <taxon>Bacillati</taxon>
        <taxon>Actinomycetota</taxon>
        <taxon>Actinomycetes</taxon>
        <taxon>Mycobacteriales</taxon>
        <taxon>Mycobacteriaceae</taxon>
        <taxon>Mycobacterium</taxon>
    </lineage>
</organism>
<dbReference type="SUPFAM" id="SSF140459">
    <property type="entry name" value="PE/PPE dimer-like"/>
    <property type="match status" value="1"/>
</dbReference>
<dbReference type="InterPro" id="IPR038332">
    <property type="entry name" value="PPE_sf"/>
</dbReference>
<dbReference type="Gene3D" id="1.10.287.850">
    <property type="entry name" value="HP0062-like domain"/>
    <property type="match status" value="1"/>
</dbReference>
<dbReference type="InterPro" id="IPR000084">
    <property type="entry name" value="PE-PGRS_N"/>
</dbReference>
<dbReference type="RefSeq" id="WP_369737478.1">
    <property type="nucleotide sequence ID" value="NZ_JBGEDP010000001.1"/>
</dbReference>
<dbReference type="EMBL" id="JBGEDP010000001">
    <property type="protein sequence ID" value="MEY8015057.1"/>
    <property type="molecule type" value="Genomic_DNA"/>
</dbReference>
<proteinExistence type="predicted"/>
<name>A0ABV4BZN6_9MYCO</name>
<reference evidence="2 3" key="1">
    <citation type="submission" date="2024-08" db="EMBL/GenBank/DDBJ databases">
        <title>Mycobacterium servetensis sp. nov., a novel rapid-growing mycobacterial species recovered from a human patient in Zaragoza, Spain.</title>
        <authorList>
            <person name="Tristancho-Baro A.I."/>
            <person name="Buenestado-Serrano S."/>
            <person name="Garcia De Viedma D."/>
            <person name="Milagro-Beamonte A."/>
            <person name="Burillo N."/>
            <person name="Sanz S."/>
            <person name="Lopez-Calleja A.I."/>
            <person name="Penas-Utrilla D."/>
            <person name="Guardingo M."/>
            <person name="Garcia M.J."/>
            <person name="Vinuelas-Bayon J."/>
        </authorList>
    </citation>
    <scope>NUCLEOTIDE SEQUENCE [LARGE SCALE GENOMIC DNA]</scope>
    <source>
        <strain evidence="3">HUMS_12744610</strain>
    </source>
</reference>
<dbReference type="Pfam" id="PF00934">
    <property type="entry name" value="PE"/>
    <property type="match status" value="1"/>
</dbReference>
<gene>
    <name evidence="2" type="ORF">AB8998_08575</name>
</gene>
<sequence>MSFLIATPDAMAAAASDLANIGSAIGSANSAAAVATSGVLPAAADEVSAEIAALFSAHAAGYQQLSAHAAAFHQQFVEAMNLGAATYASAETSVVQTMASAVPAFGLDLGGALGGLEASLAADISGLSGALNAGLSLNLAGGLSGMAPLGAALTADLNGGLSALAQTGASLTSSLNTGLSGLANLGVGLPALSGALTAGLPGLQATLTGGLAGLNAELNAALSGGLGGSLSGLGPVGAMLAADVNGALSTLAQTGAALPALAGVLAAGLPGLAASLSATFPALSADIAGLAGMLGLNAGLFADVTAGLAGMGAQLSAFLTGGLSASLAGIPALLGTLIAPWQALLTAASPAAFLAQLQAMEIAFNTSLINAELGFNAALVANEAGLELALFGNLGNGVLNSFYNFWNPLLGAGEATFDAILGAPVGLVGTALIPSLFVGTSPSIFGAALGGLLAAVPDKFLWDLNIISAITGALTGNGALSATLTGALSGAGLSVSALLNGSLFAGIPTTGAALIAAPLAGLQGIGSAELGFFNNLVGMETAFDTNLLASELTWEASTFGAGAFNGALDRLFNVANLTVLTGQQAVNGVLGGAALPASGAFGPYFLTGSATPLVPQEVQLIAPSLASSTPVFDGAGPYAIGGIEGIFDQTLAAGVDLAGML</sequence>
<comment type="caution">
    <text evidence="2">The sequence shown here is derived from an EMBL/GenBank/DDBJ whole genome shotgun (WGS) entry which is preliminary data.</text>
</comment>
<evidence type="ECO:0000313" key="2">
    <source>
        <dbReference type="EMBL" id="MEY8015057.1"/>
    </source>
</evidence>
<dbReference type="Proteomes" id="UP001564760">
    <property type="component" value="Unassembled WGS sequence"/>
</dbReference>
<accession>A0ABV4BZN6</accession>
<feature type="domain" description="PE" evidence="1">
    <location>
        <begin position="4"/>
        <end position="92"/>
    </location>
</feature>
<keyword evidence="3" id="KW-1185">Reference proteome</keyword>
<protein>
    <submittedName>
        <fullName evidence="2">PE domain-containing protein</fullName>
    </submittedName>
</protein>